<protein>
    <submittedName>
        <fullName evidence="3">Probable phosphoglycerate mutase</fullName>
    </submittedName>
</protein>
<dbReference type="InterPro" id="IPR029033">
    <property type="entry name" value="His_PPase_superfam"/>
</dbReference>
<sequence>MTTIYLIRHAEAEGNLYRRIHGQYDSIITERGKKQIAQLEKRFADVPVDFVYSSDLFRARATAGAVTARGLPLSATARLREVAMGVWEDRTWGEVERFEPQQLDYFNNDPSRWTVEGCEDFDSLQCRLTGAILDIAARHDGKTAAIVSHGTAIRAFVCGIYGVPPQEISRIKHYDNTAVTLLRIGNGNIDIEYAGDNSHLTEELSTFAHQKWWRENTTFDSSNLRFEPFSLENDAARYLEFRRDGGETGYGAAEGRESYWLERAHRHAAAHPRALSLALIYDTPAGLVELDVESGADEKAGVIDFFYMLPEHRRTGIAVQLLGQAVSVYRPLGREKLRMTVNALNEQTLGFCTKYGFEKTGEYTGDGGRYIVLELDITVR</sequence>
<dbReference type="PROSITE" id="PS51186">
    <property type="entry name" value="GNAT"/>
    <property type="match status" value="1"/>
</dbReference>
<evidence type="ECO:0000259" key="2">
    <source>
        <dbReference type="PROSITE" id="PS51186"/>
    </source>
</evidence>
<dbReference type="PANTHER" id="PTHR48100">
    <property type="entry name" value="BROAD-SPECIFICITY PHOSPHATASE YOR283W-RELATED"/>
    <property type="match status" value="1"/>
</dbReference>
<accession>A0A1M5X5I0</accession>
<dbReference type="GO" id="GO:0016791">
    <property type="term" value="F:phosphatase activity"/>
    <property type="evidence" value="ECO:0007669"/>
    <property type="project" value="TreeGrafter"/>
</dbReference>
<evidence type="ECO:0000313" key="4">
    <source>
        <dbReference type="Proteomes" id="UP000183995"/>
    </source>
</evidence>
<dbReference type="PANTHER" id="PTHR48100:SF1">
    <property type="entry name" value="HISTIDINE PHOSPHATASE FAMILY PROTEIN-RELATED"/>
    <property type="match status" value="1"/>
</dbReference>
<dbReference type="EMBL" id="FQXV01000004">
    <property type="protein sequence ID" value="SHH95041.1"/>
    <property type="molecule type" value="Genomic_DNA"/>
</dbReference>
<dbReference type="CDD" id="cd04301">
    <property type="entry name" value="NAT_SF"/>
    <property type="match status" value="1"/>
</dbReference>
<dbReference type="OrthoDB" id="9781415at2"/>
<dbReference type="InterPro" id="IPR000182">
    <property type="entry name" value="GNAT_dom"/>
</dbReference>
<reference evidence="3 4" key="1">
    <citation type="submission" date="2016-11" db="EMBL/GenBank/DDBJ databases">
        <authorList>
            <person name="Jaros S."/>
            <person name="Januszkiewicz K."/>
            <person name="Wedrychowicz H."/>
        </authorList>
    </citation>
    <scope>NUCLEOTIDE SEQUENCE [LARGE SCALE GENOMIC DNA]</scope>
    <source>
        <strain evidence="3 4">DSM 10068</strain>
    </source>
</reference>
<name>A0A1M5X5I0_9FIRM</name>
<dbReference type="SUPFAM" id="SSF55729">
    <property type="entry name" value="Acyl-CoA N-acyltransferases (Nat)"/>
    <property type="match status" value="1"/>
</dbReference>
<dbReference type="Pfam" id="PF00300">
    <property type="entry name" value="His_Phos_1"/>
    <property type="match status" value="1"/>
</dbReference>
<dbReference type="AlphaFoldDB" id="A0A1M5X5I0"/>
<dbReference type="InterPro" id="IPR013078">
    <property type="entry name" value="His_Pase_superF_clade-1"/>
</dbReference>
<evidence type="ECO:0000313" key="3">
    <source>
        <dbReference type="EMBL" id="SHH95041.1"/>
    </source>
</evidence>
<dbReference type="SUPFAM" id="SSF53254">
    <property type="entry name" value="Phosphoglycerate mutase-like"/>
    <property type="match status" value="1"/>
</dbReference>
<gene>
    <name evidence="3" type="ORF">SAMN02745823_01622</name>
</gene>
<dbReference type="Proteomes" id="UP000183995">
    <property type="component" value="Unassembled WGS sequence"/>
</dbReference>
<dbReference type="CDD" id="cd07067">
    <property type="entry name" value="HP_PGM_like"/>
    <property type="match status" value="1"/>
</dbReference>
<dbReference type="SMART" id="SM00855">
    <property type="entry name" value="PGAM"/>
    <property type="match status" value="1"/>
</dbReference>
<dbReference type="GO" id="GO:0016747">
    <property type="term" value="F:acyltransferase activity, transferring groups other than amino-acyl groups"/>
    <property type="evidence" value="ECO:0007669"/>
    <property type="project" value="InterPro"/>
</dbReference>
<feature type="domain" description="N-acetyltransferase" evidence="2">
    <location>
        <begin position="224"/>
        <end position="378"/>
    </location>
</feature>
<dbReference type="Pfam" id="PF00583">
    <property type="entry name" value="Acetyltransf_1"/>
    <property type="match status" value="1"/>
</dbReference>
<dbReference type="InterPro" id="IPR050275">
    <property type="entry name" value="PGM_Phosphatase"/>
</dbReference>
<evidence type="ECO:0000256" key="1">
    <source>
        <dbReference type="PIRSR" id="PIRSR613078-2"/>
    </source>
</evidence>
<proteinExistence type="predicted"/>
<feature type="binding site" evidence="1">
    <location>
        <begin position="8"/>
        <end position="15"/>
    </location>
    <ligand>
        <name>substrate</name>
    </ligand>
</feature>
<dbReference type="InterPro" id="IPR016181">
    <property type="entry name" value="Acyl_CoA_acyltransferase"/>
</dbReference>
<keyword evidence="4" id="KW-1185">Reference proteome</keyword>
<dbReference type="Gene3D" id="3.40.50.1240">
    <property type="entry name" value="Phosphoglycerate mutase-like"/>
    <property type="match status" value="1"/>
</dbReference>
<organism evidence="3 4">
    <name type="scientific">Sporobacter termitidis DSM 10068</name>
    <dbReference type="NCBI Taxonomy" id="1123282"/>
    <lineage>
        <taxon>Bacteria</taxon>
        <taxon>Bacillati</taxon>
        <taxon>Bacillota</taxon>
        <taxon>Clostridia</taxon>
        <taxon>Eubacteriales</taxon>
        <taxon>Oscillospiraceae</taxon>
        <taxon>Sporobacter</taxon>
    </lineage>
</organism>
<dbReference type="Gene3D" id="3.40.630.30">
    <property type="match status" value="1"/>
</dbReference>
<dbReference type="RefSeq" id="WP_073077542.1">
    <property type="nucleotide sequence ID" value="NZ_FQXV01000004.1"/>
</dbReference>
<feature type="binding site" evidence="1">
    <location>
        <position position="58"/>
    </location>
    <ligand>
        <name>substrate</name>
    </ligand>
</feature>
<dbReference type="GO" id="GO:0005737">
    <property type="term" value="C:cytoplasm"/>
    <property type="evidence" value="ECO:0007669"/>
    <property type="project" value="TreeGrafter"/>
</dbReference>
<dbReference type="STRING" id="1123282.SAMN02745823_01622"/>